<protein>
    <submittedName>
        <fullName evidence="2">Type IV pilus assembly protein PilN</fullName>
    </submittedName>
</protein>
<accession>E8LYY0</accession>
<organism evidence="2 3">
    <name type="scientific">Vibrio brasiliensis LMG 20546</name>
    <dbReference type="NCBI Taxonomy" id="945543"/>
    <lineage>
        <taxon>Bacteria</taxon>
        <taxon>Pseudomonadati</taxon>
        <taxon>Pseudomonadota</taxon>
        <taxon>Gammaproteobacteria</taxon>
        <taxon>Vibrionales</taxon>
        <taxon>Vibrionaceae</taxon>
        <taxon>Vibrio</taxon>
        <taxon>Vibrio oreintalis group</taxon>
    </lineage>
</organism>
<dbReference type="InterPro" id="IPR007813">
    <property type="entry name" value="PilN"/>
</dbReference>
<dbReference type="AlphaFoldDB" id="E8LYY0"/>
<feature type="coiled-coil region" evidence="1">
    <location>
        <begin position="48"/>
        <end position="99"/>
    </location>
</feature>
<evidence type="ECO:0000256" key="1">
    <source>
        <dbReference type="SAM" id="Coils"/>
    </source>
</evidence>
<proteinExistence type="predicted"/>
<comment type="caution">
    <text evidence="2">The sequence shown here is derived from an EMBL/GenBank/DDBJ whole genome shotgun (WGS) entry which is preliminary data.</text>
</comment>
<dbReference type="Proteomes" id="UP000004371">
    <property type="component" value="Unassembled WGS sequence"/>
</dbReference>
<dbReference type="OrthoDB" id="5296173at2"/>
<dbReference type="InterPro" id="IPR052534">
    <property type="entry name" value="Extracell_DNA_Util/SecSys_Comp"/>
</dbReference>
<dbReference type="eggNOG" id="COG3166">
    <property type="taxonomic scope" value="Bacteria"/>
</dbReference>
<gene>
    <name evidence="2" type="ORF">VIBR0546_16678</name>
</gene>
<dbReference type="STRING" id="945543.VIBR0546_16678"/>
<reference evidence="2 3" key="1">
    <citation type="journal article" date="2012" name="Int. J. Syst. Evol. Microbiol.">
        <title>Vibrio caribbeanicus sp. nov., isolated from the marine sponge Scleritoderma cyanea.</title>
        <authorList>
            <person name="Hoffmann M."/>
            <person name="Monday S.R."/>
            <person name="Allard M.W."/>
            <person name="Strain E.A."/>
            <person name="Whittaker P."/>
            <person name="Naum M."/>
            <person name="McCarthy P.J."/>
            <person name="Lopez J.V."/>
            <person name="Fischer M."/>
            <person name="Brown E.W."/>
        </authorList>
    </citation>
    <scope>NUCLEOTIDE SEQUENCE [LARGE SCALE GENOMIC DNA]</scope>
    <source>
        <strain evidence="2 3">LMG 20546</strain>
    </source>
</reference>
<dbReference type="EMBL" id="AEVS01000096">
    <property type="protein sequence ID" value="EGA64100.1"/>
    <property type="molecule type" value="Genomic_DNA"/>
</dbReference>
<dbReference type="PANTHER" id="PTHR40278:SF1">
    <property type="entry name" value="DNA UTILIZATION PROTEIN HOFN"/>
    <property type="match status" value="1"/>
</dbReference>
<dbReference type="Pfam" id="PF05137">
    <property type="entry name" value="PilN"/>
    <property type="match status" value="1"/>
</dbReference>
<dbReference type="PANTHER" id="PTHR40278">
    <property type="entry name" value="DNA UTILIZATION PROTEIN HOFN"/>
    <property type="match status" value="1"/>
</dbReference>
<dbReference type="RefSeq" id="WP_006881049.1">
    <property type="nucleotide sequence ID" value="NZ_AEVS01000096.1"/>
</dbReference>
<sequence>MLYSVNLFPWREYQRFQHKLRFKRLMVVSVLLTIATQGVIGLDIDKRVEARQSDLERLNSELTRQQLQLSQLTEIEQNLTDLNDRIEQLSALNQQARLASQFITALPTYIPQSVYLDSLQLVDGKVKLVGLSKQTADIRMFIKRLETSAWVRQVVVHSLFQQNKRFGDGFHSFEISFTLASVIEQEG</sequence>
<name>E8LYY0_9VIBR</name>
<keyword evidence="3" id="KW-1185">Reference proteome</keyword>
<keyword evidence="1" id="KW-0175">Coiled coil</keyword>
<evidence type="ECO:0000313" key="3">
    <source>
        <dbReference type="Proteomes" id="UP000004371"/>
    </source>
</evidence>
<evidence type="ECO:0000313" key="2">
    <source>
        <dbReference type="EMBL" id="EGA64100.1"/>
    </source>
</evidence>